<dbReference type="SMART" id="SM00895">
    <property type="entry name" value="FCD"/>
    <property type="match status" value="1"/>
</dbReference>
<keyword evidence="3" id="KW-0804">Transcription</keyword>
<evidence type="ECO:0000313" key="6">
    <source>
        <dbReference type="Proteomes" id="UP000249547"/>
    </source>
</evidence>
<dbReference type="SUPFAM" id="SSF46785">
    <property type="entry name" value="Winged helix' DNA-binding domain"/>
    <property type="match status" value="1"/>
</dbReference>
<dbReference type="PANTHER" id="PTHR43537">
    <property type="entry name" value="TRANSCRIPTIONAL REGULATOR, GNTR FAMILY"/>
    <property type="match status" value="1"/>
</dbReference>
<dbReference type="PROSITE" id="PS50949">
    <property type="entry name" value="HTH_GNTR"/>
    <property type="match status" value="1"/>
</dbReference>
<proteinExistence type="predicted"/>
<feature type="domain" description="HTH gntR-type" evidence="4">
    <location>
        <begin position="13"/>
        <end position="81"/>
    </location>
</feature>
<evidence type="ECO:0000313" key="5">
    <source>
        <dbReference type="EMBL" id="RAJ10551.1"/>
    </source>
</evidence>
<dbReference type="GO" id="GO:0003700">
    <property type="term" value="F:DNA-binding transcription factor activity"/>
    <property type="evidence" value="ECO:0007669"/>
    <property type="project" value="InterPro"/>
</dbReference>
<dbReference type="PRINTS" id="PR00035">
    <property type="entry name" value="HTHGNTR"/>
</dbReference>
<dbReference type="InterPro" id="IPR036390">
    <property type="entry name" value="WH_DNA-bd_sf"/>
</dbReference>
<gene>
    <name evidence="5" type="ORF">LX64_00155</name>
</gene>
<dbReference type="PANTHER" id="PTHR43537:SF5">
    <property type="entry name" value="UXU OPERON TRANSCRIPTIONAL REGULATOR"/>
    <property type="match status" value="1"/>
</dbReference>
<dbReference type="SUPFAM" id="SSF48008">
    <property type="entry name" value="GntR ligand-binding domain-like"/>
    <property type="match status" value="1"/>
</dbReference>
<evidence type="ECO:0000259" key="4">
    <source>
        <dbReference type="PROSITE" id="PS50949"/>
    </source>
</evidence>
<dbReference type="Gene3D" id="1.20.120.530">
    <property type="entry name" value="GntR ligand-binding domain-like"/>
    <property type="match status" value="1"/>
</dbReference>
<dbReference type="InterPro" id="IPR036388">
    <property type="entry name" value="WH-like_DNA-bd_sf"/>
</dbReference>
<reference evidence="5 6" key="1">
    <citation type="submission" date="2018-06" db="EMBL/GenBank/DDBJ databases">
        <title>Genomic Encyclopedia of Archaeal and Bacterial Type Strains, Phase II (KMG-II): from individual species to whole genera.</title>
        <authorList>
            <person name="Goeker M."/>
        </authorList>
    </citation>
    <scope>NUCLEOTIDE SEQUENCE [LARGE SCALE GENOMIC DNA]</scope>
    <source>
        <strain evidence="5 6">DSM 23857</strain>
    </source>
</reference>
<dbReference type="OrthoDB" id="9799482at2"/>
<dbReference type="Proteomes" id="UP000249547">
    <property type="component" value="Unassembled WGS sequence"/>
</dbReference>
<dbReference type="GO" id="GO:0003677">
    <property type="term" value="F:DNA binding"/>
    <property type="evidence" value="ECO:0007669"/>
    <property type="project" value="UniProtKB-KW"/>
</dbReference>
<accession>A0A327R1N8</accession>
<sequence length="228" mass="25586">MTFKQKHTPIKKSSLAEEVAGQLQAMITSGKYKIDEKLPTEPALMEQYGVGRSSIREAIRILENNGIVRVQQGSGTYVAATKVTEPLTKKFQRAKLQDLDELRKMLEVKIAEKAAVNRTEKDIQKMRTALSKRHQFSLEGNLDATIEADIQFHSAIAEAAKNIVLLDLYQTIARHIQQNFKEIHENTDAFTFSQDLHQGLLDAIVAGDVQKATVCITKITSDDYDDDI</sequence>
<organism evidence="5 6">
    <name type="scientific">Chitinophaga skermanii</name>
    <dbReference type="NCBI Taxonomy" id="331697"/>
    <lineage>
        <taxon>Bacteria</taxon>
        <taxon>Pseudomonadati</taxon>
        <taxon>Bacteroidota</taxon>
        <taxon>Chitinophagia</taxon>
        <taxon>Chitinophagales</taxon>
        <taxon>Chitinophagaceae</taxon>
        <taxon>Chitinophaga</taxon>
    </lineage>
</organism>
<protein>
    <submittedName>
        <fullName evidence="5">DNA-binding FadR family transcriptional regulator</fullName>
    </submittedName>
</protein>
<evidence type="ECO:0000256" key="1">
    <source>
        <dbReference type="ARBA" id="ARBA00023015"/>
    </source>
</evidence>
<keyword evidence="1" id="KW-0805">Transcription regulation</keyword>
<dbReference type="Pfam" id="PF07729">
    <property type="entry name" value="FCD"/>
    <property type="match status" value="1"/>
</dbReference>
<dbReference type="RefSeq" id="WP_111595697.1">
    <property type="nucleotide sequence ID" value="NZ_QLLL01000001.1"/>
</dbReference>
<dbReference type="CDD" id="cd07377">
    <property type="entry name" value="WHTH_GntR"/>
    <property type="match status" value="1"/>
</dbReference>
<name>A0A327R1N8_9BACT</name>
<dbReference type="EMBL" id="QLLL01000001">
    <property type="protein sequence ID" value="RAJ10551.1"/>
    <property type="molecule type" value="Genomic_DNA"/>
</dbReference>
<dbReference type="SMART" id="SM00345">
    <property type="entry name" value="HTH_GNTR"/>
    <property type="match status" value="1"/>
</dbReference>
<evidence type="ECO:0000256" key="2">
    <source>
        <dbReference type="ARBA" id="ARBA00023125"/>
    </source>
</evidence>
<comment type="caution">
    <text evidence="5">The sequence shown here is derived from an EMBL/GenBank/DDBJ whole genome shotgun (WGS) entry which is preliminary data.</text>
</comment>
<evidence type="ECO:0000256" key="3">
    <source>
        <dbReference type="ARBA" id="ARBA00023163"/>
    </source>
</evidence>
<dbReference type="Gene3D" id="1.10.10.10">
    <property type="entry name" value="Winged helix-like DNA-binding domain superfamily/Winged helix DNA-binding domain"/>
    <property type="match status" value="1"/>
</dbReference>
<dbReference type="AlphaFoldDB" id="A0A327R1N8"/>
<dbReference type="Pfam" id="PF00392">
    <property type="entry name" value="GntR"/>
    <property type="match status" value="1"/>
</dbReference>
<dbReference type="InterPro" id="IPR000524">
    <property type="entry name" value="Tscrpt_reg_HTH_GntR"/>
</dbReference>
<keyword evidence="6" id="KW-1185">Reference proteome</keyword>
<dbReference type="InterPro" id="IPR008920">
    <property type="entry name" value="TF_FadR/GntR_C"/>
</dbReference>
<keyword evidence="2 5" id="KW-0238">DNA-binding</keyword>
<dbReference type="InterPro" id="IPR011711">
    <property type="entry name" value="GntR_C"/>
</dbReference>